<protein>
    <submittedName>
        <fullName evidence="1">Uncharacterized protein</fullName>
    </submittedName>
</protein>
<organism evidence="1 2">
    <name type="scientific">Cryptosporidium meleagridis</name>
    <dbReference type="NCBI Taxonomy" id="93969"/>
    <lineage>
        <taxon>Eukaryota</taxon>
        <taxon>Sar</taxon>
        <taxon>Alveolata</taxon>
        <taxon>Apicomplexa</taxon>
        <taxon>Conoidasida</taxon>
        <taxon>Coccidia</taxon>
        <taxon>Eucoccidiorida</taxon>
        <taxon>Eimeriorina</taxon>
        <taxon>Cryptosporidiidae</taxon>
        <taxon>Cryptosporidium</taxon>
    </lineage>
</organism>
<reference evidence="1 2" key="1">
    <citation type="submission" date="2014-04" db="EMBL/GenBank/DDBJ databases">
        <title>Comparative Genomics of Cryptosporidium Species.</title>
        <authorList>
            <person name="Silva J.C."/>
            <person name="Su Q."/>
            <person name="Chalmers R."/>
            <person name="Chibucos M.C."/>
            <person name="Elwin K."/>
            <person name="Godinez A."/>
            <person name="Guo F."/>
            <person name="Huynh K."/>
            <person name="Orvis J."/>
            <person name="Ott S."/>
            <person name="Sadzewicz L."/>
            <person name="Sengamalay N."/>
            <person name="Shetty A."/>
            <person name="Sun M."/>
            <person name="Tallon L."/>
            <person name="Xiao L."/>
            <person name="Zhang H."/>
            <person name="Fraser C.M."/>
            <person name="Zhu G."/>
            <person name="Kissinger J."/>
            <person name="Widmer G."/>
        </authorList>
    </citation>
    <scope>NUCLEOTIDE SEQUENCE [LARGE SCALE GENOMIC DNA]</scope>
    <source>
        <strain evidence="1 2">UKMEL1</strain>
    </source>
</reference>
<dbReference type="VEuPathDB" id="CryptoDB:CmeUKMEL1_06845"/>
<evidence type="ECO:0000313" key="2">
    <source>
        <dbReference type="Proteomes" id="UP000236928"/>
    </source>
</evidence>
<dbReference type="Proteomes" id="UP000236928">
    <property type="component" value="Unassembled WGS sequence"/>
</dbReference>
<dbReference type="EMBL" id="JIBK01000012">
    <property type="protein sequence ID" value="POM83328.1"/>
    <property type="molecule type" value="Genomic_DNA"/>
</dbReference>
<gene>
    <name evidence="1" type="ORF">CmeUKMEL1_06845</name>
</gene>
<sequence length="559" mass="66585">MKSIDKLKTRFQILSIVLLLIHGFCNKSLVEKQQKFATELNLMKFGQQERMEGKREEFISKERLSSLFSMLKKKRHNPNLNELIVGDIKIRIVSRKNINFPRIVLDVEFGNQLNPLYYNSISSSDRCLLLLGWHFRNYLRQVFQSYISRASFILPEKHIYFGGTKYFFKSKKFNLKEIELILNYITAFFSKNIINSSNFVVNYLIDLQENGNKFFMPDNYMRNLFLTVLNDKFKGDYFQPEGFRDIYGDLKICSNIKNARSFVYKYGHYFKRRIKKMEIFLNEERINMHKLEHIIRNSFRKIHTSMTSFDHLKFLTKINPFSELAGGILQINSNRVNNKVTLMFPMLDQLRKRISEVAKFLDKVLTKNTLIDSLFTNQKWILEYSYEFESNNENLYTNLLLNFISNRPLNSREELLKFNLTNVIEIWLQILNVSNLNTGSLRNKNNILSSEEFDSQFESILIKSLGIENMVIIIYSNEPISIKGVDILNLSAKINEDRYWHFIRKLYSISYLIRRDLLPMFGIKYLVEKEDYYFSTKYVYNSIPSSLTRYLQWKYSRTD</sequence>
<proteinExistence type="predicted"/>
<dbReference type="OrthoDB" id="340869at2759"/>
<name>A0A2P4YZS6_9CRYT</name>
<accession>A0A2P4YZS6</accession>
<evidence type="ECO:0000313" key="1">
    <source>
        <dbReference type="EMBL" id="POM83328.1"/>
    </source>
</evidence>
<keyword evidence="2" id="KW-1185">Reference proteome</keyword>
<dbReference type="AlphaFoldDB" id="A0A2P4YZS6"/>
<comment type="caution">
    <text evidence="1">The sequence shown here is derived from an EMBL/GenBank/DDBJ whole genome shotgun (WGS) entry which is preliminary data.</text>
</comment>